<name>A0A927MWD6_9ACTN</name>
<dbReference type="RefSeq" id="WP_192750618.1">
    <property type="nucleotide sequence ID" value="NZ_BAABJL010000147.1"/>
</dbReference>
<reference evidence="2" key="1">
    <citation type="submission" date="2020-10" db="EMBL/GenBank/DDBJ databases">
        <title>Sequencing the genomes of 1000 actinobacteria strains.</title>
        <authorList>
            <person name="Klenk H.-P."/>
        </authorList>
    </citation>
    <scope>NUCLEOTIDE SEQUENCE</scope>
    <source>
        <strain evidence="2">DSM 45354</strain>
    </source>
</reference>
<dbReference type="PANTHER" id="PTHR43179:SF7">
    <property type="entry name" value="RHAMNOSYLTRANSFERASE WBBL"/>
    <property type="match status" value="1"/>
</dbReference>
<dbReference type="Proteomes" id="UP000638648">
    <property type="component" value="Unassembled WGS sequence"/>
</dbReference>
<proteinExistence type="predicted"/>
<dbReference type="AlphaFoldDB" id="A0A927MWD6"/>
<gene>
    <name evidence="2" type="ORF">HEB94_003351</name>
</gene>
<protein>
    <submittedName>
        <fullName evidence="2">GT2 family glycosyltransferase</fullName>
    </submittedName>
</protein>
<evidence type="ECO:0000259" key="1">
    <source>
        <dbReference type="Pfam" id="PF00535"/>
    </source>
</evidence>
<dbReference type="SUPFAM" id="SSF53448">
    <property type="entry name" value="Nucleotide-diphospho-sugar transferases"/>
    <property type="match status" value="1"/>
</dbReference>
<sequence length="322" mass="35473">MHDQASSVQADLTTVVVNWNTRDLLDDCLRSVDDATPPGLRNHVIVVDNASRDGSVEYLRGHWPQATVIANDENVGFCRANNQALRASASPNVLLINTDARLAPGGIAGMLDYLRRDPRCAVVGPRLVYGDGSFQRWTAGQPFSLRTLANYLLGLERLLPGWPGAAGIYLGQDTDESFQPGWVSSAVMMLRRSAIEQIGLLDERIFVYMDDVDLCQRARDDGWNVWYAADVTATHFMGASSRRVTGRASPEALRALNRWFVRRHGHPAGLALRGLEVLGFGARAVAYAGLSVLRRPPERSSARSQMRAHATHLRLALEPIHV</sequence>
<dbReference type="Gene3D" id="3.90.550.10">
    <property type="entry name" value="Spore Coat Polysaccharide Biosynthesis Protein SpsA, Chain A"/>
    <property type="match status" value="1"/>
</dbReference>
<evidence type="ECO:0000313" key="2">
    <source>
        <dbReference type="EMBL" id="MBE1606503.1"/>
    </source>
</evidence>
<accession>A0A927MWD6</accession>
<comment type="caution">
    <text evidence="2">The sequence shown here is derived from an EMBL/GenBank/DDBJ whole genome shotgun (WGS) entry which is preliminary data.</text>
</comment>
<dbReference type="EMBL" id="JADBEM010000001">
    <property type="protein sequence ID" value="MBE1606503.1"/>
    <property type="molecule type" value="Genomic_DNA"/>
</dbReference>
<dbReference type="Pfam" id="PF00535">
    <property type="entry name" value="Glycos_transf_2"/>
    <property type="match status" value="1"/>
</dbReference>
<dbReference type="CDD" id="cd04186">
    <property type="entry name" value="GT_2_like_c"/>
    <property type="match status" value="1"/>
</dbReference>
<dbReference type="InterPro" id="IPR001173">
    <property type="entry name" value="Glyco_trans_2-like"/>
</dbReference>
<dbReference type="PANTHER" id="PTHR43179">
    <property type="entry name" value="RHAMNOSYLTRANSFERASE WBBL"/>
    <property type="match status" value="1"/>
</dbReference>
<dbReference type="InterPro" id="IPR029044">
    <property type="entry name" value="Nucleotide-diphossugar_trans"/>
</dbReference>
<organism evidence="2 3">
    <name type="scientific">Actinopolymorpha pittospori</name>
    <dbReference type="NCBI Taxonomy" id="648752"/>
    <lineage>
        <taxon>Bacteria</taxon>
        <taxon>Bacillati</taxon>
        <taxon>Actinomycetota</taxon>
        <taxon>Actinomycetes</taxon>
        <taxon>Propionibacteriales</taxon>
        <taxon>Actinopolymorphaceae</taxon>
        <taxon>Actinopolymorpha</taxon>
    </lineage>
</organism>
<evidence type="ECO:0000313" key="3">
    <source>
        <dbReference type="Proteomes" id="UP000638648"/>
    </source>
</evidence>
<feature type="domain" description="Glycosyltransferase 2-like" evidence="1">
    <location>
        <begin position="15"/>
        <end position="145"/>
    </location>
</feature>
<keyword evidence="3" id="KW-1185">Reference proteome</keyword>